<gene>
    <name evidence="9 10" type="primary">tatB</name>
    <name evidence="10" type="ORF">KBY27_19135</name>
</gene>
<dbReference type="Proteomes" id="UP000813672">
    <property type="component" value="Unassembled WGS sequence"/>
</dbReference>
<dbReference type="GO" id="GO:0008320">
    <property type="term" value="F:protein transmembrane transporter activity"/>
    <property type="evidence" value="ECO:0007669"/>
    <property type="project" value="UniProtKB-UniRule"/>
</dbReference>
<name>A0A9Q3ZNW1_9RHOB</name>
<organism evidence="10 11">
    <name type="scientific">Ruegeria pomeroyi</name>
    <dbReference type="NCBI Taxonomy" id="89184"/>
    <lineage>
        <taxon>Bacteria</taxon>
        <taxon>Pseudomonadati</taxon>
        <taxon>Pseudomonadota</taxon>
        <taxon>Alphaproteobacteria</taxon>
        <taxon>Rhodobacterales</taxon>
        <taxon>Roseobacteraceae</taxon>
        <taxon>Ruegeria</taxon>
    </lineage>
</organism>
<dbReference type="PRINTS" id="PR01506">
    <property type="entry name" value="TATBPROTEIN"/>
</dbReference>
<evidence type="ECO:0000256" key="7">
    <source>
        <dbReference type="ARBA" id="ARBA00023010"/>
    </source>
</evidence>
<evidence type="ECO:0000313" key="10">
    <source>
        <dbReference type="EMBL" id="MCE8539578.1"/>
    </source>
</evidence>
<comment type="caution">
    <text evidence="10">The sequence shown here is derived from an EMBL/GenBank/DDBJ whole genome shotgun (WGS) entry which is preliminary data.</text>
</comment>
<dbReference type="GO" id="GO:0043953">
    <property type="term" value="P:protein transport by the Tat complex"/>
    <property type="evidence" value="ECO:0007669"/>
    <property type="project" value="UniProtKB-UniRule"/>
</dbReference>
<dbReference type="PANTHER" id="PTHR33162">
    <property type="entry name" value="SEC-INDEPENDENT PROTEIN TRANSLOCASE PROTEIN TATA, CHLOROPLASTIC"/>
    <property type="match status" value="1"/>
</dbReference>
<evidence type="ECO:0000256" key="1">
    <source>
        <dbReference type="ARBA" id="ARBA00004167"/>
    </source>
</evidence>
<dbReference type="Pfam" id="PF02416">
    <property type="entry name" value="TatA_B_E"/>
    <property type="match status" value="1"/>
</dbReference>
<dbReference type="HAMAP" id="MF_00237">
    <property type="entry name" value="TatB"/>
    <property type="match status" value="1"/>
</dbReference>
<keyword evidence="8 9" id="KW-0472">Membrane</keyword>
<evidence type="ECO:0000256" key="8">
    <source>
        <dbReference type="ARBA" id="ARBA00023136"/>
    </source>
</evidence>
<evidence type="ECO:0000313" key="11">
    <source>
        <dbReference type="Proteomes" id="UP000813672"/>
    </source>
</evidence>
<comment type="similarity">
    <text evidence="9">Belongs to the TatB family.</text>
</comment>
<dbReference type="EMBL" id="JAGQAF010000014">
    <property type="protein sequence ID" value="MCE8539578.1"/>
    <property type="molecule type" value="Genomic_DNA"/>
</dbReference>
<sequence>MFDLGWSELLVIGVVALIVVGPKDLPVLFRNIGRWVGKARGLAREFSRAMNDAADEAGVKDISKGLKAATNPVSTAMDGVRKAATDFKTDLDPTKYDPDSETGKLATERAEQAKKIQAATARVAAERRLREATAELEKAQEAEAALKPGTET</sequence>
<dbReference type="GO" id="GO:0033281">
    <property type="term" value="C:TAT protein transport complex"/>
    <property type="evidence" value="ECO:0007669"/>
    <property type="project" value="UniProtKB-UniRule"/>
</dbReference>
<evidence type="ECO:0000256" key="5">
    <source>
        <dbReference type="ARBA" id="ARBA00022927"/>
    </source>
</evidence>
<dbReference type="NCBIfam" id="TIGR01410">
    <property type="entry name" value="tatB"/>
    <property type="match status" value="1"/>
</dbReference>
<protein>
    <recommendedName>
        <fullName evidence="9">Sec-independent protein translocase protein TatB</fullName>
    </recommendedName>
</protein>
<dbReference type="InterPro" id="IPR018448">
    <property type="entry name" value="TatB"/>
</dbReference>
<comment type="subcellular location">
    <subcellularLocation>
        <location evidence="9">Cell membrane</location>
        <topology evidence="9">Single-pass membrane protein</topology>
    </subcellularLocation>
    <subcellularLocation>
        <location evidence="1">Membrane</location>
        <topology evidence="1">Single-pass membrane protein</topology>
    </subcellularLocation>
</comment>
<dbReference type="RefSeq" id="WP_234136189.1">
    <property type="nucleotide sequence ID" value="NZ_JAGPZY010000004.1"/>
</dbReference>
<evidence type="ECO:0000256" key="4">
    <source>
        <dbReference type="ARBA" id="ARBA00022692"/>
    </source>
</evidence>
<comment type="function">
    <text evidence="9">Part of the twin-arginine translocation (Tat) system that transports large folded proteins containing a characteristic twin-arginine motif in their signal peptide across membranes. Together with TatC, TatB is part of a receptor directly interacting with Tat signal peptides. TatB may form an oligomeric binding site that transiently accommodates folded Tat precursor proteins before their translocation.</text>
</comment>
<keyword evidence="4 9" id="KW-0812">Transmembrane</keyword>
<keyword evidence="5 9" id="KW-0653">Protein transport</keyword>
<dbReference type="PANTHER" id="PTHR33162:SF1">
    <property type="entry name" value="SEC-INDEPENDENT PROTEIN TRANSLOCASE PROTEIN TATA, CHLOROPLASTIC"/>
    <property type="match status" value="1"/>
</dbReference>
<keyword evidence="7 9" id="KW-0811">Translocation</keyword>
<proteinExistence type="inferred from homology"/>
<comment type="subunit">
    <text evidence="9">The Tat system comprises two distinct complexes: a TatABC complex, containing multiple copies of TatA, TatB and TatC subunits, and a separate TatA complex, containing only TatA subunits. Substrates initially bind to the TatABC complex, which probably triggers association of the separate TatA complex to form the active translocon.</text>
</comment>
<evidence type="ECO:0000256" key="3">
    <source>
        <dbReference type="ARBA" id="ARBA00022475"/>
    </source>
</evidence>
<dbReference type="Gene3D" id="1.20.5.3310">
    <property type="match status" value="1"/>
</dbReference>
<keyword evidence="2 9" id="KW-0813">Transport</keyword>
<evidence type="ECO:0000256" key="6">
    <source>
        <dbReference type="ARBA" id="ARBA00022989"/>
    </source>
</evidence>
<evidence type="ECO:0000256" key="9">
    <source>
        <dbReference type="HAMAP-Rule" id="MF_00237"/>
    </source>
</evidence>
<accession>A0A9Q3ZNW1</accession>
<dbReference type="AlphaFoldDB" id="A0A9Q3ZNW1"/>
<dbReference type="InterPro" id="IPR003369">
    <property type="entry name" value="TatA/B/E"/>
</dbReference>
<keyword evidence="6 9" id="KW-1133">Transmembrane helix</keyword>
<keyword evidence="3 9" id="KW-1003">Cell membrane</keyword>
<reference evidence="10" key="1">
    <citation type="journal article" date="2021" name="Environ. Microbiol.">
        <title>Cryptic niche differentiation of novel sediment ecotypes of Rugeria pomeroyi correlates with nitrate respiration.</title>
        <authorList>
            <person name="Lin X."/>
            <person name="McNichol J."/>
            <person name="Chu X."/>
            <person name="Qian Y."/>
            <person name="Luo H."/>
        </authorList>
    </citation>
    <scope>NUCLEOTIDE SEQUENCE</scope>
    <source>
        <strain evidence="10">SZCCDBB064</strain>
    </source>
</reference>
<evidence type="ECO:0000256" key="2">
    <source>
        <dbReference type="ARBA" id="ARBA00022448"/>
    </source>
</evidence>